<proteinExistence type="inferred from homology"/>
<accession>A0A5J9UN51</accession>
<organism evidence="4 5">
    <name type="scientific">Eragrostis curvula</name>
    <name type="common">weeping love grass</name>
    <dbReference type="NCBI Taxonomy" id="38414"/>
    <lineage>
        <taxon>Eukaryota</taxon>
        <taxon>Viridiplantae</taxon>
        <taxon>Streptophyta</taxon>
        <taxon>Embryophyta</taxon>
        <taxon>Tracheophyta</taxon>
        <taxon>Spermatophyta</taxon>
        <taxon>Magnoliopsida</taxon>
        <taxon>Liliopsida</taxon>
        <taxon>Poales</taxon>
        <taxon>Poaceae</taxon>
        <taxon>PACMAD clade</taxon>
        <taxon>Chloridoideae</taxon>
        <taxon>Eragrostideae</taxon>
        <taxon>Eragrostidinae</taxon>
        <taxon>Eragrostis</taxon>
    </lineage>
</organism>
<reference evidence="4 5" key="1">
    <citation type="journal article" date="2019" name="Sci. Rep.">
        <title>A high-quality genome of Eragrostis curvula grass provides insights into Poaceae evolution and supports new strategies to enhance forage quality.</title>
        <authorList>
            <person name="Carballo J."/>
            <person name="Santos B.A.C.M."/>
            <person name="Zappacosta D."/>
            <person name="Garbus I."/>
            <person name="Selva J.P."/>
            <person name="Gallo C.A."/>
            <person name="Diaz A."/>
            <person name="Albertini E."/>
            <person name="Caccamo M."/>
            <person name="Echenique V."/>
        </authorList>
    </citation>
    <scope>NUCLEOTIDE SEQUENCE [LARGE SCALE GENOMIC DNA]</scope>
    <source>
        <strain evidence="5">cv. Victoria</strain>
        <tissue evidence="4">Leaf</tissue>
    </source>
</reference>
<dbReference type="InterPro" id="IPR001128">
    <property type="entry name" value="Cyt_P450"/>
</dbReference>
<sequence length="486" mass="53514">MSAVTSCQPRHRSTVHAVHPLFCSRGVTWHGDGAYKPDVVVVGGHSVGALRRVRGVVHEAPQQPDVAEAAAGAAGVAVDRAPAPAYKSHMKNIKPFNGIDFPLWKKKVQDILKFLELDYVLHTVKPLPPSSSIEIYAEDYAEKMYEYHFKLEIWERDNKLAKKIIMRSISVCIRGEFYKYEDTTASGLLYLIELDHKRVCTKFLIKRLTTSRYDGHSGLARHICSICDIAYEFKSFGMDISDSSLTLLSGGIMPHHALAELSRSMRAPLLRLRLVSVPAVVISSPELARAALTGGCDATLASRPRLLAGELLAFGCSDVTFAPAGAYHRAARRVAVSELLSPRRVATYGAVRAEEVRRLLGRLAVNTSPSTAVVVDMSECLLSLANDVLCRIAFGRRLPKRGKLGAHSFQATARSNEAKQKKKRSTEHTVHPLFCPRGVTMQTCTRRPALLSATVPQRSIDAYYIAVSLGSCHHRSETTPTMFSLN</sequence>
<dbReference type="EMBL" id="RWGY01000013">
    <property type="protein sequence ID" value="TVU25183.1"/>
    <property type="molecule type" value="Genomic_DNA"/>
</dbReference>
<dbReference type="GO" id="GO:0004497">
    <property type="term" value="F:monooxygenase activity"/>
    <property type="evidence" value="ECO:0007669"/>
    <property type="project" value="InterPro"/>
</dbReference>
<dbReference type="GO" id="GO:0005506">
    <property type="term" value="F:iron ion binding"/>
    <property type="evidence" value="ECO:0007669"/>
    <property type="project" value="InterPro"/>
</dbReference>
<dbReference type="SUPFAM" id="SSF48264">
    <property type="entry name" value="Cytochrome P450"/>
    <property type="match status" value="1"/>
</dbReference>
<dbReference type="InterPro" id="IPR036396">
    <property type="entry name" value="Cyt_P450_sf"/>
</dbReference>
<comment type="similarity">
    <text evidence="1">Belongs to the cytochrome P450 family.</text>
</comment>
<dbReference type="GO" id="GO:0020037">
    <property type="term" value="F:heme binding"/>
    <property type="evidence" value="ECO:0007669"/>
    <property type="project" value="InterPro"/>
</dbReference>
<dbReference type="Pfam" id="PF00067">
    <property type="entry name" value="p450"/>
    <property type="match status" value="1"/>
</dbReference>
<dbReference type="Gene3D" id="1.10.630.10">
    <property type="entry name" value="Cytochrome P450"/>
    <property type="match status" value="1"/>
</dbReference>
<protein>
    <submittedName>
        <fullName evidence="4">Uncharacterized protein</fullName>
    </submittedName>
</protein>
<dbReference type="GO" id="GO:0016705">
    <property type="term" value="F:oxidoreductase activity, acting on paired donors, with incorporation or reduction of molecular oxygen"/>
    <property type="evidence" value="ECO:0007669"/>
    <property type="project" value="InterPro"/>
</dbReference>
<evidence type="ECO:0000313" key="5">
    <source>
        <dbReference type="Proteomes" id="UP000324897"/>
    </source>
</evidence>
<evidence type="ECO:0000256" key="3">
    <source>
        <dbReference type="ARBA" id="ARBA00023004"/>
    </source>
</evidence>
<comment type="caution">
    <text evidence="4">The sequence shown here is derived from an EMBL/GenBank/DDBJ whole genome shotgun (WGS) entry which is preliminary data.</text>
</comment>
<dbReference type="Gramene" id="TVU25183">
    <property type="protein sequence ID" value="TVU25183"/>
    <property type="gene ID" value="EJB05_27669"/>
</dbReference>
<evidence type="ECO:0000256" key="2">
    <source>
        <dbReference type="ARBA" id="ARBA00022723"/>
    </source>
</evidence>
<name>A0A5J9UN51_9POAL</name>
<dbReference type="PANTHER" id="PTHR47955:SF11">
    <property type="entry name" value="4-HYDROXYPHENYLACETALDEHYDE OXIME MONOOXYGENASE"/>
    <property type="match status" value="1"/>
</dbReference>
<dbReference type="PANTHER" id="PTHR47955">
    <property type="entry name" value="CYTOCHROME P450 FAMILY 71 PROTEIN"/>
    <property type="match status" value="1"/>
</dbReference>
<evidence type="ECO:0000256" key="1">
    <source>
        <dbReference type="ARBA" id="ARBA00010617"/>
    </source>
</evidence>
<gene>
    <name evidence="4" type="ORF">EJB05_27669</name>
</gene>
<keyword evidence="5" id="KW-1185">Reference proteome</keyword>
<dbReference type="AlphaFoldDB" id="A0A5J9UN51"/>
<dbReference type="Proteomes" id="UP000324897">
    <property type="component" value="Chromosome 2"/>
</dbReference>
<keyword evidence="2" id="KW-0479">Metal-binding</keyword>
<dbReference type="OrthoDB" id="439192at2759"/>
<feature type="non-terminal residue" evidence="4">
    <location>
        <position position="1"/>
    </location>
</feature>
<evidence type="ECO:0000313" key="4">
    <source>
        <dbReference type="EMBL" id="TVU25183.1"/>
    </source>
</evidence>
<keyword evidence="3" id="KW-0408">Iron</keyword>